<sequence>MPAAPFLPKTSRAWSFWSSRGSLESPRLLSESSGSCSGRRPLPASSQAFQPFFLKRDIMISSRWRPTGKACVWGGRVGNRTNGVITLLLLGCSCFSLLAQGLEGPGGGSGEQSSAEQCAKADGGMSCSCGAAAGDGVARGPVKQLQATLSEDSPKLDLTCGGAAVSGVPATMVGGDVCPAEADILHCGESNQGASNTLVKLNSVLGTTNAVNWSQDPNTESSNKYMLDVPKDAFPLLDKDFSVGCKDSKNVAVCKVSVAVQARKSTTVGQAVTCAYGSASNDKRQSVTLTPSNNTLTITCGGGGKMVPDDYLTKFCAYGEDPGSCTSQAFTGLLPGFDQSWWVTKVNPAKLTIPADKFPTDEQKFTLGCKYTAADSSGKTREARSKPASPETSICSVDVTITKQPSTTTTTSSTSSASSSVFVAGTSVNAMVGLLFLDVLQAASSLG</sequence>
<protein>
    <submittedName>
        <fullName evidence="2">Srs domain-containing protein</fullName>
    </submittedName>
</protein>
<dbReference type="SUPFAM" id="SSF74877">
    <property type="entry name" value="Major surface antigen p30, SAG1"/>
    <property type="match status" value="2"/>
</dbReference>
<dbReference type="VEuPathDB" id="ToxoDB:CSUI_009053"/>
<dbReference type="InterPro" id="IPR036755">
    <property type="entry name" value="SRS_dom_sf"/>
</dbReference>
<dbReference type="RefSeq" id="XP_067918843.1">
    <property type="nucleotide sequence ID" value="XM_068069172.1"/>
</dbReference>
<organism evidence="2 3">
    <name type="scientific">Cystoisospora suis</name>
    <dbReference type="NCBI Taxonomy" id="483139"/>
    <lineage>
        <taxon>Eukaryota</taxon>
        <taxon>Sar</taxon>
        <taxon>Alveolata</taxon>
        <taxon>Apicomplexa</taxon>
        <taxon>Conoidasida</taxon>
        <taxon>Coccidia</taxon>
        <taxon>Eucoccidiorida</taxon>
        <taxon>Eimeriorina</taxon>
        <taxon>Sarcocystidae</taxon>
        <taxon>Cystoisospora</taxon>
    </lineage>
</organism>
<dbReference type="EMBL" id="MIGC01005255">
    <property type="protein sequence ID" value="PHJ17118.1"/>
    <property type="molecule type" value="Genomic_DNA"/>
</dbReference>
<evidence type="ECO:0000313" key="3">
    <source>
        <dbReference type="Proteomes" id="UP000221165"/>
    </source>
</evidence>
<dbReference type="AlphaFoldDB" id="A0A2C6KKF2"/>
<dbReference type="GeneID" id="94432383"/>
<feature type="domain" description="SRS" evidence="1">
    <location>
        <begin position="126"/>
        <end position="260"/>
    </location>
</feature>
<proteinExistence type="predicted"/>
<evidence type="ECO:0000259" key="1">
    <source>
        <dbReference type="Pfam" id="PF04092"/>
    </source>
</evidence>
<dbReference type="InterPro" id="IPR028352">
    <property type="entry name" value="Surface_antig_SAG1"/>
</dbReference>
<accession>A0A2C6KKF2</accession>
<evidence type="ECO:0000313" key="2">
    <source>
        <dbReference type="EMBL" id="PHJ17118.1"/>
    </source>
</evidence>
<comment type="caution">
    <text evidence="2">The sequence shown here is derived from an EMBL/GenBank/DDBJ whole genome shotgun (WGS) entry which is preliminary data.</text>
</comment>
<dbReference type="OrthoDB" id="333141at2759"/>
<dbReference type="PRINTS" id="PR01801">
    <property type="entry name" value="SURFCEANTIGN"/>
</dbReference>
<gene>
    <name evidence="2" type="ORF">CSUI_009053</name>
</gene>
<dbReference type="GO" id="GO:0016020">
    <property type="term" value="C:membrane"/>
    <property type="evidence" value="ECO:0007669"/>
    <property type="project" value="InterPro"/>
</dbReference>
<reference evidence="2 3" key="1">
    <citation type="journal article" date="2017" name="Int. J. Parasitol.">
        <title>The genome of the protozoan parasite Cystoisospora suis and a reverse vaccinology approach to identify vaccine candidates.</title>
        <authorList>
            <person name="Palmieri N."/>
            <person name="Shrestha A."/>
            <person name="Ruttkowski B."/>
            <person name="Beck T."/>
            <person name="Vogl C."/>
            <person name="Tomley F."/>
            <person name="Blake D.P."/>
            <person name="Joachim A."/>
        </authorList>
    </citation>
    <scope>NUCLEOTIDE SEQUENCE [LARGE SCALE GENOMIC DNA]</scope>
    <source>
        <strain evidence="2 3">Wien I</strain>
    </source>
</reference>
<feature type="domain" description="SRS" evidence="1">
    <location>
        <begin position="270"/>
        <end position="401"/>
    </location>
</feature>
<dbReference type="InterPro" id="IPR007226">
    <property type="entry name" value="SRS_dom"/>
</dbReference>
<dbReference type="Pfam" id="PF04092">
    <property type="entry name" value="SAG"/>
    <property type="match status" value="2"/>
</dbReference>
<name>A0A2C6KKF2_9APIC</name>
<keyword evidence="3" id="KW-1185">Reference proteome</keyword>
<dbReference type="Gene3D" id="2.60.40.1320">
    <property type="entry name" value="SRS domain"/>
    <property type="match status" value="2"/>
</dbReference>
<dbReference type="Proteomes" id="UP000221165">
    <property type="component" value="Unassembled WGS sequence"/>
</dbReference>